<protein>
    <submittedName>
        <fullName evidence="1">Uncharacterized protein</fullName>
    </submittedName>
</protein>
<dbReference type="Proteomes" id="UP001596113">
    <property type="component" value="Unassembled WGS sequence"/>
</dbReference>
<evidence type="ECO:0000313" key="1">
    <source>
        <dbReference type="EMBL" id="MFC5405959.1"/>
    </source>
</evidence>
<sequence length="79" mass="8348">MLNVVNNSEWELDLTIICTVTGIDCAADRGLAADIIGADIISDAAETLVNNAMARQMIFISLTSVPEFILDGSSANYVG</sequence>
<reference evidence="2" key="1">
    <citation type="journal article" date="2019" name="Int. J. Syst. Evol. Microbiol.">
        <title>The Global Catalogue of Microorganisms (GCM) 10K type strain sequencing project: providing services to taxonomists for standard genome sequencing and annotation.</title>
        <authorList>
            <consortium name="The Broad Institute Genomics Platform"/>
            <consortium name="The Broad Institute Genome Sequencing Center for Infectious Disease"/>
            <person name="Wu L."/>
            <person name="Ma J."/>
        </authorList>
    </citation>
    <scope>NUCLEOTIDE SEQUENCE [LARGE SCALE GENOMIC DNA]</scope>
    <source>
        <strain evidence="2">CGMCC 1.18575</strain>
    </source>
</reference>
<proteinExistence type="predicted"/>
<evidence type="ECO:0000313" key="2">
    <source>
        <dbReference type="Proteomes" id="UP001596113"/>
    </source>
</evidence>
<dbReference type="RefSeq" id="WP_378137713.1">
    <property type="nucleotide sequence ID" value="NZ_JBHSMI010000052.1"/>
</dbReference>
<keyword evidence="2" id="KW-1185">Reference proteome</keyword>
<organism evidence="1 2">
    <name type="scientific">Cohnella soli</name>
    <dbReference type="NCBI Taxonomy" id="425005"/>
    <lineage>
        <taxon>Bacteria</taxon>
        <taxon>Bacillati</taxon>
        <taxon>Bacillota</taxon>
        <taxon>Bacilli</taxon>
        <taxon>Bacillales</taxon>
        <taxon>Paenibacillaceae</taxon>
        <taxon>Cohnella</taxon>
    </lineage>
</organism>
<gene>
    <name evidence="1" type="ORF">ACFPOF_24725</name>
</gene>
<name>A0ABW0HXW2_9BACL</name>
<comment type="caution">
    <text evidence="1">The sequence shown here is derived from an EMBL/GenBank/DDBJ whole genome shotgun (WGS) entry which is preliminary data.</text>
</comment>
<dbReference type="EMBL" id="JBHSMI010000052">
    <property type="protein sequence ID" value="MFC5405959.1"/>
    <property type="molecule type" value="Genomic_DNA"/>
</dbReference>
<accession>A0ABW0HXW2</accession>